<dbReference type="Proteomes" id="UP000037035">
    <property type="component" value="Unassembled WGS sequence"/>
</dbReference>
<sequence>PTLAQPYQQLALSCDSSSPWNQTVASFMSDISDDAHSTAETASVIMDKLNTTILKTAIEAIPLLTQDNYMLWKNR</sequence>
<feature type="non-terminal residue" evidence="1">
    <location>
        <position position="1"/>
    </location>
</feature>
<dbReference type="VEuPathDB" id="FungiDB:VP01_10985g1"/>
<protein>
    <submittedName>
        <fullName evidence="1">Uncharacterized protein</fullName>
    </submittedName>
</protein>
<name>A0A0L6VSY7_9BASI</name>
<reference evidence="1 2" key="1">
    <citation type="submission" date="2015-08" db="EMBL/GenBank/DDBJ databases">
        <title>Next Generation Sequencing and Analysis of the Genome of Puccinia sorghi L Schw, the Causal Agent of Maize Common Rust.</title>
        <authorList>
            <person name="Rochi L."/>
            <person name="Burguener G."/>
            <person name="Darino M."/>
            <person name="Turjanski A."/>
            <person name="Kreff E."/>
            <person name="Dieguez M.J."/>
            <person name="Sacco F."/>
        </authorList>
    </citation>
    <scope>NUCLEOTIDE SEQUENCE [LARGE SCALE GENOMIC DNA]</scope>
    <source>
        <strain evidence="1 2">RO10H11247</strain>
    </source>
</reference>
<proteinExistence type="predicted"/>
<organism evidence="1 2">
    <name type="scientific">Puccinia sorghi</name>
    <dbReference type="NCBI Taxonomy" id="27349"/>
    <lineage>
        <taxon>Eukaryota</taxon>
        <taxon>Fungi</taxon>
        <taxon>Dikarya</taxon>
        <taxon>Basidiomycota</taxon>
        <taxon>Pucciniomycotina</taxon>
        <taxon>Pucciniomycetes</taxon>
        <taxon>Pucciniales</taxon>
        <taxon>Pucciniaceae</taxon>
        <taxon>Puccinia</taxon>
    </lineage>
</organism>
<evidence type="ECO:0000313" key="2">
    <source>
        <dbReference type="Proteomes" id="UP000037035"/>
    </source>
</evidence>
<feature type="non-terminal residue" evidence="1">
    <location>
        <position position="75"/>
    </location>
</feature>
<evidence type="ECO:0000313" key="1">
    <source>
        <dbReference type="EMBL" id="KNZ63823.1"/>
    </source>
</evidence>
<dbReference type="EMBL" id="LAVV01001093">
    <property type="protein sequence ID" value="KNZ63823.1"/>
    <property type="molecule type" value="Genomic_DNA"/>
</dbReference>
<keyword evidence="2" id="KW-1185">Reference proteome</keyword>
<accession>A0A0L6VSY7</accession>
<dbReference type="AlphaFoldDB" id="A0A0L6VSY7"/>
<comment type="caution">
    <text evidence="1">The sequence shown here is derived from an EMBL/GenBank/DDBJ whole genome shotgun (WGS) entry which is preliminary data.</text>
</comment>
<gene>
    <name evidence="1" type="ORF">VP01_10985g1</name>
</gene>